<proteinExistence type="predicted"/>
<dbReference type="RefSeq" id="WP_111472765.1">
    <property type="nucleotide sequence ID" value="NZ_QLIX01000046.1"/>
</dbReference>
<dbReference type="InterPro" id="IPR041017">
    <property type="entry name" value="Thioredoxin_10"/>
</dbReference>
<dbReference type="InterPro" id="IPR013766">
    <property type="entry name" value="Thioredoxin_domain"/>
</dbReference>
<dbReference type="Pfam" id="PF17991">
    <property type="entry name" value="Thioredoxin_10"/>
    <property type="match status" value="1"/>
</dbReference>
<organism evidence="2 3">
    <name type="scientific">Roseicella frigidaeris</name>
    <dbReference type="NCBI Taxonomy" id="2230885"/>
    <lineage>
        <taxon>Bacteria</taxon>
        <taxon>Pseudomonadati</taxon>
        <taxon>Pseudomonadota</taxon>
        <taxon>Alphaproteobacteria</taxon>
        <taxon>Acetobacterales</taxon>
        <taxon>Roseomonadaceae</taxon>
        <taxon>Roseicella</taxon>
    </lineage>
</organism>
<dbReference type="Pfam" id="PF00578">
    <property type="entry name" value="AhpC-TSA"/>
    <property type="match status" value="1"/>
</dbReference>
<dbReference type="PROSITE" id="PS51352">
    <property type="entry name" value="THIOREDOXIN_2"/>
    <property type="match status" value="1"/>
</dbReference>
<comment type="caution">
    <text evidence="2">The sequence shown here is derived from an EMBL/GenBank/DDBJ whole genome shotgun (WGS) entry which is preliminary data.</text>
</comment>
<dbReference type="AlphaFoldDB" id="A0A327LWN2"/>
<dbReference type="OrthoDB" id="9811352at2"/>
<dbReference type="Gene3D" id="2.60.120.260">
    <property type="entry name" value="Galactose-binding domain-like"/>
    <property type="match status" value="1"/>
</dbReference>
<dbReference type="InterPro" id="IPR050553">
    <property type="entry name" value="Thioredoxin_ResA/DsbE_sf"/>
</dbReference>
<accession>A0A327LWN2</accession>
<name>A0A327LWN2_9PROT</name>
<feature type="domain" description="Thioredoxin" evidence="1">
    <location>
        <begin position="28"/>
        <end position="174"/>
    </location>
</feature>
<sequence length="304" mass="32690">MPERRTLLRSLLAGATLALPLAPRGIAQIADAPAPDFPGIADWLNADVPPSLAALRGRVVLIDVWTYSCINCRRTVPSLNRLQAEYGVAGLQVIGIHTPEFGFERQRPDVEAAVRSLGIRFPVGQDNGFQSWRAWGIRAWPSFLLLDQTGRIVLRREGEGHMGEIEAAIRALLGLPPGAAGRAAAEDPDLSGIRTPEIHFGARGGPASAAYALDGRWSKEAEALVLRSAEGGLRLRFHAAKLHLVCAAPEPAALRVVVDDGTPATVTVERPTLYTLYDGESYAEHRIEVRATAPGLTLYSATFG</sequence>
<dbReference type="Gene3D" id="3.40.30.10">
    <property type="entry name" value="Glutaredoxin"/>
    <property type="match status" value="1"/>
</dbReference>
<dbReference type="InterPro" id="IPR000866">
    <property type="entry name" value="AhpC/TSA"/>
</dbReference>
<evidence type="ECO:0000313" key="3">
    <source>
        <dbReference type="Proteomes" id="UP000249065"/>
    </source>
</evidence>
<dbReference type="PANTHER" id="PTHR42852">
    <property type="entry name" value="THIOL:DISULFIDE INTERCHANGE PROTEIN DSBE"/>
    <property type="match status" value="1"/>
</dbReference>
<dbReference type="GO" id="GO:0016209">
    <property type="term" value="F:antioxidant activity"/>
    <property type="evidence" value="ECO:0007669"/>
    <property type="project" value="InterPro"/>
</dbReference>
<reference evidence="3" key="1">
    <citation type="submission" date="2018-06" db="EMBL/GenBank/DDBJ databases">
        <authorList>
            <person name="Khan S.A."/>
        </authorList>
    </citation>
    <scope>NUCLEOTIDE SEQUENCE [LARGE SCALE GENOMIC DNA]</scope>
    <source>
        <strain evidence="3">DB-1506</strain>
    </source>
</reference>
<evidence type="ECO:0000313" key="2">
    <source>
        <dbReference type="EMBL" id="RAI54604.1"/>
    </source>
</evidence>
<keyword evidence="3" id="KW-1185">Reference proteome</keyword>
<protein>
    <recommendedName>
        <fullName evidence="1">Thioredoxin domain-containing protein</fullName>
    </recommendedName>
</protein>
<gene>
    <name evidence="2" type="ORF">DOO78_25820</name>
</gene>
<dbReference type="EMBL" id="QLIX01000046">
    <property type="protein sequence ID" value="RAI54604.1"/>
    <property type="molecule type" value="Genomic_DNA"/>
</dbReference>
<dbReference type="GO" id="GO:0016491">
    <property type="term" value="F:oxidoreductase activity"/>
    <property type="evidence" value="ECO:0007669"/>
    <property type="project" value="InterPro"/>
</dbReference>
<dbReference type="InterPro" id="IPR036249">
    <property type="entry name" value="Thioredoxin-like_sf"/>
</dbReference>
<dbReference type="Proteomes" id="UP000249065">
    <property type="component" value="Unassembled WGS sequence"/>
</dbReference>
<dbReference type="PANTHER" id="PTHR42852:SF13">
    <property type="entry name" value="PROTEIN DIPZ"/>
    <property type="match status" value="1"/>
</dbReference>
<evidence type="ECO:0000259" key="1">
    <source>
        <dbReference type="PROSITE" id="PS51352"/>
    </source>
</evidence>
<dbReference type="SUPFAM" id="SSF52833">
    <property type="entry name" value="Thioredoxin-like"/>
    <property type="match status" value="1"/>
</dbReference>